<dbReference type="EMBL" id="SNRY01004044">
    <property type="protein sequence ID" value="KAA6318920.1"/>
    <property type="molecule type" value="Genomic_DNA"/>
</dbReference>
<sequence length="28" mass="3464">MKRERKSLILKRPPKDYRMSFKLSVVQE</sequence>
<feature type="non-terminal residue" evidence="1">
    <location>
        <position position="28"/>
    </location>
</feature>
<gene>
    <name evidence="1" type="ORF">EZS27_031127</name>
</gene>
<evidence type="ECO:0000313" key="1">
    <source>
        <dbReference type="EMBL" id="KAA6318920.1"/>
    </source>
</evidence>
<name>A0A5J4QD05_9ZZZZ</name>
<accession>A0A5J4QD05</accession>
<reference evidence="1" key="1">
    <citation type="submission" date="2019-03" db="EMBL/GenBank/DDBJ databases">
        <title>Single cell metagenomics reveals metabolic interactions within the superorganism composed of flagellate Streblomastix strix and complex community of Bacteroidetes bacteria on its surface.</title>
        <authorList>
            <person name="Treitli S.C."/>
            <person name="Kolisko M."/>
            <person name="Husnik F."/>
            <person name="Keeling P."/>
            <person name="Hampl V."/>
        </authorList>
    </citation>
    <scope>NUCLEOTIDE SEQUENCE</scope>
    <source>
        <strain evidence="1">STM</strain>
    </source>
</reference>
<comment type="caution">
    <text evidence="1">The sequence shown here is derived from an EMBL/GenBank/DDBJ whole genome shotgun (WGS) entry which is preliminary data.</text>
</comment>
<protein>
    <submittedName>
        <fullName evidence="1">Uncharacterized protein</fullName>
    </submittedName>
</protein>
<proteinExistence type="predicted"/>
<dbReference type="AlphaFoldDB" id="A0A5J4QD05"/>
<organism evidence="1">
    <name type="scientific">termite gut metagenome</name>
    <dbReference type="NCBI Taxonomy" id="433724"/>
    <lineage>
        <taxon>unclassified sequences</taxon>
        <taxon>metagenomes</taxon>
        <taxon>organismal metagenomes</taxon>
    </lineage>
</organism>